<dbReference type="RefSeq" id="WP_137734658.1">
    <property type="nucleotide sequence ID" value="NZ_BJCL01000012.1"/>
</dbReference>
<accession>A0A480AU77</accession>
<dbReference type="EMBL" id="BJCL01000012">
    <property type="protein sequence ID" value="GCL64943.1"/>
    <property type="molecule type" value="Genomic_DNA"/>
</dbReference>
<comment type="caution">
    <text evidence="1">The sequence shown here is derived from an EMBL/GenBank/DDBJ whole genome shotgun (WGS) entry which is preliminary data.</text>
</comment>
<sequence>MNARTTPPPARSPEARTADALALVAWQLGEVTDLLETQGAQPAGLPVGGVIELEYTAWNGRRQQLIVRRTK</sequence>
<gene>
    <name evidence="1" type="ORF">AQPW35_40240</name>
</gene>
<reference evidence="2" key="1">
    <citation type="submission" date="2019-03" db="EMBL/GenBank/DDBJ databases">
        <title>Aquabacterium pictum sp.nov., the first bacteriochlorophyll a-containing freshwater bacterium in the genus Aquabacterium of the class Betaproteobacteria.</title>
        <authorList>
            <person name="Hirose S."/>
            <person name="Tank M."/>
            <person name="Hara E."/>
            <person name="Tamaki H."/>
            <person name="Takaichi S."/>
            <person name="Haruta S."/>
            <person name="Hanada S."/>
        </authorList>
    </citation>
    <scope>NUCLEOTIDE SEQUENCE [LARGE SCALE GENOMIC DNA]</scope>
    <source>
        <strain evidence="2">W35</strain>
    </source>
</reference>
<organism evidence="1 2">
    <name type="scientific">Pseudaquabacterium pictum</name>
    <dbReference type="NCBI Taxonomy" id="2315236"/>
    <lineage>
        <taxon>Bacteria</taxon>
        <taxon>Pseudomonadati</taxon>
        <taxon>Pseudomonadota</taxon>
        <taxon>Betaproteobacteria</taxon>
        <taxon>Burkholderiales</taxon>
        <taxon>Sphaerotilaceae</taxon>
        <taxon>Pseudaquabacterium</taxon>
    </lineage>
</organism>
<evidence type="ECO:0000313" key="1">
    <source>
        <dbReference type="EMBL" id="GCL64943.1"/>
    </source>
</evidence>
<dbReference type="Proteomes" id="UP000301751">
    <property type="component" value="Unassembled WGS sequence"/>
</dbReference>
<protein>
    <submittedName>
        <fullName evidence="1">Uncharacterized protein</fullName>
    </submittedName>
</protein>
<dbReference type="AlphaFoldDB" id="A0A480AU77"/>
<name>A0A480AU77_9BURK</name>
<proteinExistence type="predicted"/>
<keyword evidence="2" id="KW-1185">Reference proteome</keyword>
<evidence type="ECO:0000313" key="2">
    <source>
        <dbReference type="Proteomes" id="UP000301751"/>
    </source>
</evidence>